<dbReference type="STRING" id="1217721.HY57_15945"/>
<dbReference type="PANTHER" id="PTHR10192:SF5">
    <property type="entry name" value="GEPHYRIN"/>
    <property type="match status" value="1"/>
</dbReference>
<dbReference type="RefSeq" id="WP_019464971.1">
    <property type="nucleotide sequence ID" value="NZ_ALOY01000144.1"/>
</dbReference>
<dbReference type="NCBIfam" id="TIGR00177">
    <property type="entry name" value="molyb_syn"/>
    <property type="match status" value="1"/>
</dbReference>
<comment type="catalytic activity">
    <reaction evidence="5">
        <text>adenylyl-molybdopterin + molybdate = Mo-molybdopterin + AMP + H(+)</text>
        <dbReference type="Rhea" id="RHEA:35047"/>
        <dbReference type="ChEBI" id="CHEBI:15378"/>
        <dbReference type="ChEBI" id="CHEBI:36264"/>
        <dbReference type="ChEBI" id="CHEBI:62727"/>
        <dbReference type="ChEBI" id="CHEBI:71302"/>
        <dbReference type="ChEBI" id="CHEBI:456215"/>
        <dbReference type="EC" id="2.10.1.1"/>
    </reaction>
</comment>
<dbReference type="PANTHER" id="PTHR10192">
    <property type="entry name" value="MOLYBDOPTERIN BIOSYNTHESIS PROTEIN"/>
    <property type="match status" value="1"/>
</dbReference>
<feature type="domain" description="MoaB/Mog" evidence="7">
    <location>
        <begin position="180"/>
        <end position="320"/>
    </location>
</feature>
<dbReference type="EC" id="2.10.1.1" evidence="6"/>
<dbReference type="CDD" id="cd00887">
    <property type="entry name" value="MoeA"/>
    <property type="match status" value="1"/>
</dbReference>
<dbReference type="GO" id="GO:0006777">
    <property type="term" value="P:Mo-molybdopterin cofactor biosynthetic process"/>
    <property type="evidence" value="ECO:0007669"/>
    <property type="project" value="UniProtKB-UniRule"/>
</dbReference>
<dbReference type="GO" id="GO:0061599">
    <property type="term" value="F:molybdopterin molybdotransferase activity"/>
    <property type="evidence" value="ECO:0007669"/>
    <property type="project" value="UniProtKB-UniRule"/>
</dbReference>
<dbReference type="Pfam" id="PF03454">
    <property type="entry name" value="MoeA_C"/>
    <property type="match status" value="1"/>
</dbReference>
<keyword evidence="9" id="KW-1185">Reference proteome</keyword>
<sequence length="420" mass="43521">MIAYADALHELLRHARPLDAVSCPVGDALGKVLAGDVVSPMDLPSFDHSAMDGYALHATQPWQAGSEHAVQGSQAAGDAHHASAGMAWEIMTGARLPDGLDTVVPVERTELLERRSDGSPARIRLLETLMPAANVRYAGSDVAKGAVVVAAGTSIQANHLMLSAALGIATVEVVRAPKVAIICTGKELQCDPSKPLGDGEIYGSNGPYLVAACASMGAQVLSCETVDDTGPPFVSAMQRARQAGADLIVSTGAVSMGRYDFVPEALMELGATVLFHKVAIRPGKPQLAAVLGDAMVFALPGTPMAVAVGLRFFIAPVLRAMRGQAAEPAWRAILDTPQQPKPGLRHFLRATVTQDGEGRLHAQVLAQQQPFRILPFAQAGAWVVLPEDVGSVAAGARVVVVGVHAGAPALAGPDPSGVAL</sequence>
<dbReference type="AlphaFoldDB" id="A0A075K8V9"/>
<reference evidence="8 9" key="1">
    <citation type="submission" date="2014-07" db="EMBL/GenBank/DDBJ databases">
        <title>Complete Genome Sequence of Dyella japonica Strain A8 Isolated from Malaysian Tropical Soil.</title>
        <authorList>
            <person name="Hui R.K.H."/>
            <person name="Chen J.-W."/>
            <person name="Chan K.-G."/>
            <person name="Leung F.C.C."/>
        </authorList>
    </citation>
    <scope>NUCLEOTIDE SEQUENCE [LARGE SCALE GENOMIC DNA]</scope>
    <source>
        <strain evidence="8 9">A8</strain>
    </source>
</reference>
<dbReference type="InterPro" id="IPR036688">
    <property type="entry name" value="MoeA_C_domain_IV_sf"/>
</dbReference>
<gene>
    <name evidence="8" type="ORF">HY57_15945</name>
</gene>
<evidence type="ECO:0000256" key="3">
    <source>
        <dbReference type="ARBA" id="ARBA00010763"/>
    </source>
</evidence>
<dbReference type="SUPFAM" id="SSF63867">
    <property type="entry name" value="MoeA C-terminal domain-like"/>
    <property type="match status" value="1"/>
</dbReference>
<dbReference type="PATRIC" id="fig|1217721.7.peg.3267"/>
<evidence type="ECO:0000313" key="8">
    <source>
        <dbReference type="EMBL" id="AIF48623.1"/>
    </source>
</evidence>
<keyword evidence="6" id="KW-0500">Molybdenum</keyword>
<dbReference type="SMART" id="SM00852">
    <property type="entry name" value="MoCF_biosynth"/>
    <property type="match status" value="1"/>
</dbReference>
<dbReference type="SUPFAM" id="SSF63882">
    <property type="entry name" value="MoeA N-terminal region -like"/>
    <property type="match status" value="1"/>
</dbReference>
<dbReference type="EMBL" id="CP008884">
    <property type="protein sequence ID" value="AIF48623.1"/>
    <property type="molecule type" value="Genomic_DNA"/>
</dbReference>
<dbReference type="KEGG" id="dja:HY57_15945"/>
<dbReference type="Pfam" id="PF03453">
    <property type="entry name" value="MoeA_N"/>
    <property type="match status" value="1"/>
</dbReference>
<dbReference type="HOGENOM" id="CLU_010186_7_0_6"/>
<dbReference type="NCBIfam" id="NF045515">
    <property type="entry name" value="Glp_gephyrin"/>
    <property type="match status" value="1"/>
</dbReference>
<keyword evidence="6" id="KW-0460">Magnesium</keyword>
<dbReference type="InterPro" id="IPR038987">
    <property type="entry name" value="MoeA-like"/>
</dbReference>
<dbReference type="UniPathway" id="UPA00344"/>
<dbReference type="Gene3D" id="3.40.980.10">
    <property type="entry name" value="MoaB/Mog-like domain"/>
    <property type="match status" value="1"/>
</dbReference>
<dbReference type="Proteomes" id="UP000027987">
    <property type="component" value="Chromosome"/>
</dbReference>
<dbReference type="Pfam" id="PF00994">
    <property type="entry name" value="MoCF_biosynth"/>
    <property type="match status" value="1"/>
</dbReference>
<dbReference type="Gene3D" id="3.90.105.10">
    <property type="entry name" value="Molybdopterin biosynthesis moea protein, domain 2"/>
    <property type="match status" value="1"/>
</dbReference>
<evidence type="ECO:0000256" key="4">
    <source>
        <dbReference type="ARBA" id="ARBA00023150"/>
    </source>
</evidence>
<evidence type="ECO:0000256" key="5">
    <source>
        <dbReference type="ARBA" id="ARBA00047317"/>
    </source>
</evidence>
<comment type="cofactor">
    <cofactor evidence="6">
        <name>Mg(2+)</name>
        <dbReference type="ChEBI" id="CHEBI:18420"/>
    </cofactor>
</comment>
<dbReference type="InterPro" id="IPR001453">
    <property type="entry name" value="MoaB/Mog_dom"/>
</dbReference>
<evidence type="ECO:0000256" key="2">
    <source>
        <dbReference type="ARBA" id="ARBA00005046"/>
    </source>
</evidence>
<comment type="similarity">
    <text evidence="3 6">Belongs to the MoeA family.</text>
</comment>
<dbReference type="GO" id="GO:0046872">
    <property type="term" value="F:metal ion binding"/>
    <property type="evidence" value="ECO:0007669"/>
    <property type="project" value="UniProtKB-UniRule"/>
</dbReference>
<dbReference type="InterPro" id="IPR036135">
    <property type="entry name" value="MoeA_linker/N_sf"/>
</dbReference>
<evidence type="ECO:0000259" key="7">
    <source>
        <dbReference type="SMART" id="SM00852"/>
    </source>
</evidence>
<dbReference type="SUPFAM" id="SSF53218">
    <property type="entry name" value="Molybdenum cofactor biosynthesis proteins"/>
    <property type="match status" value="1"/>
</dbReference>
<keyword evidence="6" id="KW-0479">Metal-binding</keyword>
<dbReference type="GO" id="GO:0005829">
    <property type="term" value="C:cytosol"/>
    <property type="evidence" value="ECO:0007669"/>
    <property type="project" value="TreeGrafter"/>
</dbReference>
<comment type="function">
    <text evidence="1 6">Catalyzes the insertion of molybdate into adenylated molybdopterin with the concomitant release of AMP.</text>
</comment>
<accession>A0A075K8V9</accession>
<comment type="pathway">
    <text evidence="2 6">Cofactor biosynthesis; molybdopterin biosynthesis.</text>
</comment>
<evidence type="ECO:0000256" key="1">
    <source>
        <dbReference type="ARBA" id="ARBA00002901"/>
    </source>
</evidence>
<keyword evidence="6" id="KW-0808">Transferase</keyword>
<protein>
    <recommendedName>
        <fullName evidence="6">Molybdopterin molybdenumtransferase</fullName>
        <ecNumber evidence="6">2.10.1.1</ecNumber>
    </recommendedName>
</protein>
<dbReference type="Gene3D" id="2.40.340.10">
    <property type="entry name" value="MoeA, C-terminal, domain IV"/>
    <property type="match status" value="1"/>
</dbReference>
<dbReference type="InterPro" id="IPR005111">
    <property type="entry name" value="MoeA_C_domain_IV"/>
</dbReference>
<evidence type="ECO:0000256" key="6">
    <source>
        <dbReference type="RuleBase" id="RU365090"/>
    </source>
</evidence>
<evidence type="ECO:0000313" key="9">
    <source>
        <dbReference type="Proteomes" id="UP000027987"/>
    </source>
</evidence>
<dbReference type="InterPro" id="IPR005110">
    <property type="entry name" value="MoeA_linker/N"/>
</dbReference>
<proteinExistence type="inferred from homology"/>
<name>A0A075K8V9_9GAMM</name>
<dbReference type="Gene3D" id="2.170.190.11">
    <property type="entry name" value="Molybdopterin biosynthesis moea protein, domain 3"/>
    <property type="match status" value="1"/>
</dbReference>
<dbReference type="OrthoDB" id="9804758at2"/>
<keyword evidence="4 6" id="KW-0501">Molybdenum cofactor biosynthesis</keyword>
<organism evidence="8 9">
    <name type="scientific">Dyella japonica A8</name>
    <dbReference type="NCBI Taxonomy" id="1217721"/>
    <lineage>
        <taxon>Bacteria</taxon>
        <taxon>Pseudomonadati</taxon>
        <taxon>Pseudomonadota</taxon>
        <taxon>Gammaproteobacteria</taxon>
        <taxon>Lysobacterales</taxon>
        <taxon>Rhodanobacteraceae</taxon>
        <taxon>Dyella</taxon>
    </lineage>
</organism>
<dbReference type="InterPro" id="IPR036425">
    <property type="entry name" value="MoaB/Mog-like_dom_sf"/>
</dbReference>